<evidence type="ECO:0000256" key="5">
    <source>
        <dbReference type="ARBA" id="ARBA00023274"/>
    </source>
</evidence>
<protein>
    <recommendedName>
        <fullName evidence="7">Large ribosomal subunit protein mL54</fullName>
    </recommendedName>
</protein>
<evidence type="ECO:0000256" key="3">
    <source>
        <dbReference type="ARBA" id="ARBA00022980"/>
    </source>
</evidence>
<dbReference type="Pfam" id="PF08561">
    <property type="entry name" value="Ribosomal_L37"/>
    <property type="match status" value="1"/>
</dbReference>
<dbReference type="GO" id="GO:0005762">
    <property type="term" value="C:mitochondrial large ribosomal subunit"/>
    <property type="evidence" value="ECO:0007669"/>
    <property type="project" value="TreeGrafter"/>
</dbReference>
<dbReference type="GO" id="GO:0003735">
    <property type="term" value="F:structural constituent of ribosome"/>
    <property type="evidence" value="ECO:0007669"/>
    <property type="project" value="TreeGrafter"/>
</dbReference>
<reference evidence="8 9" key="1">
    <citation type="submission" date="2019-12" db="EMBL/GenBank/DDBJ databases">
        <authorList>
            <person name="Alioto T."/>
            <person name="Alioto T."/>
            <person name="Gomez Garrido J."/>
        </authorList>
    </citation>
    <scope>NUCLEOTIDE SEQUENCE [LARGE SCALE GENOMIC DNA]</scope>
</reference>
<evidence type="ECO:0000256" key="4">
    <source>
        <dbReference type="ARBA" id="ARBA00023128"/>
    </source>
</evidence>
<evidence type="ECO:0000313" key="9">
    <source>
        <dbReference type="Proteomes" id="UP000594638"/>
    </source>
</evidence>
<dbReference type="AlphaFoldDB" id="A0A8S0SRA2"/>
<comment type="caution">
    <text evidence="8">The sequence shown here is derived from an EMBL/GenBank/DDBJ whole genome shotgun (WGS) entry which is preliminary data.</text>
</comment>
<dbReference type="PANTHER" id="PTHR28595">
    <property type="entry name" value="39S RIBOSOMAL PROTEIN L54, MITOCHONDRIAL"/>
    <property type="match status" value="1"/>
</dbReference>
<accession>A0A8S0SRA2</accession>
<dbReference type="PANTHER" id="PTHR28595:SF1">
    <property type="entry name" value="LARGE RIBOSOMAL SUBUNIT PROTEIN ML54"/>
    <property type="match status" value="1"/>
</dbReference>
<keyword evidence="2" id="KW-0809">Transit peptide</keyword>
<evidence type="ECO:0000256" key="6">
    <source>
        <dbReference type="ARBA" id="ARBA00033752"/>
    </source>
</evidence>
<evidence type="ECO:0000256" key="7">
    <source>
        <dbReference type="ARBA" id="ARBA00035179"/>
    </source>
</evidence>
<evidence type="ECO:0000256" key="2">
    <source>
        <dbReference type="ARBA" id="ARBA00022946"/>
    </source>
</evidence>
<dbReference type="InterPro" id="IPR013870">
    <property type="entry name" value="Ribosomal_mL54"/>
</dbReference>
<keyword evidence="4" id="KW-0496">Mitochondrion</keyword>
<dbReference type="OrthoDB" id="10252718at2759"/>
<comment type="similarity">
    <text evidence="6">Belongs to the mitochondrion-specific ribosomal protein mL54 family.</text>
</comment>
<proteinExistence type="inferred from homology"/>
<gene>
    <name evidence="8" type="ORF">OLEA9_A015583</name>
</gene>
<name>A0A8S0SRA2_OLEEU</name>
<sequence>MENKNIQLEELTSFTRYVNYYAGIKICMILISRRMQLEWRAGEHLPLGMVKRKSVLKVVGAVDDSKTSTLSKEVKSTTVVGGNILKDALDTKILPDSRYPDWL</sequence>
<dbReference type="Proteomes" id="UP000594638">
    <property type="component" value="Unassembled WGS sequence"/>
</dbReference>
<evidence type="ECO:0000313" key="8">
    <source>
        <dbReference type="EMBL" id="CAA2993864.1"/>
    </source>
</evidence>
<keyword evidence="9" id="KW-1185">Reference proteome</keyword>
<comment type="subcellular location">
    <subcellularLocation>
        <location evidence="1">Mitochondrion</location>
    </subcellularLocation>
</comment>
<organism evidence="8 9">
    <name type="scientific">Olea europaea subsp. europaea</name>
    <dbReference type="NCBI Taxonomy" id="158383"/>
    <lineage>
        <taxon>Eukaryota</taxon>
        <taxon>Viridiplantae</taxon>
        <taxon>Streptophyta</taxon>
        <taxon>Embryophyta</taxon>
        <taxon>Tracheophyta</taxon>
        <taxon>Spermatophyta</taxon>
        <taxon>Magnoliopsida</taxon>
        <taxon>eudicotyledons</taxon>
        <taxon>Gunneridae</taxon>
        <taxon>Pentapetalae</taxon>
        <taxon>asterids</taxon>
        <taxon>lamiids</taxon>
        <taxon>Lamiales</taxon>
        <taxon>Oleaceae</taxon>
        <taxon>Oleeae</taxon>
        <taxon>Olea</taxon>
    </lineage>
</organism>
<evidence type="ECO:0000256" key="1">
    <source>
        <dbReference type="ARBA" id="ARBA00004173"/>
    </source>
</evidence>
<keyword evidence="3" id="KW-0689">Ribosomal protein</keyword>
<keyword evidence="5" id="KW-0687">Ribonucleoprotein</keyword>
<dbReference type="EMBL" id="CACTIH010005459">
    <property type="protein sequence ID" value="CAA2993864.1"/>
    <property type="molecule type" value="Genomic_DNA"/>
</dbReference>
<dbReference type="Gramene" id="OE9A015583T1">
    <property type="protein sequence ID" value="OE9A015583C1"/>
    <property type="gene ID" value="OE9A015583"/>
</dbReference>